<reference evidence="7 8" key="1">
    <citation type="journal article" date="2015" name="Nature">
        <title>rRNA introns, odd ribosomes, and small enigmatic genomes across a large radiation of phyla.</title>
        <authorList>
            <person name="Brown C.T."/>
            <person name="Hug L.A."/>
            <person name="Thomas B.C."/>
            <person name="Sharon I."/>
            <person name="Castelle C.J."/>
            <person name="Singh A."/>
            <person name="Wilkins M.J."/>
            <person name="Williams K.H."/>
            <person name="Banfield J.F."/>
        </authorList>
    </citation>
    <scope>NUCLEOTIDE SEQUENCE [LARGE SCALE GENOMIC DNA]</scope>
</reference>
<feature type="binding site" evidence="5">
    <location>
        <position position="303"/>
    </location>
    <ligand>
        <name>NAD(+)</name>
        <dbReference type="ChEBI" id="CHEBI:57540"/>
    </ligand>
</feature>
<dbReference type="PATRIC" id="fig|1618551.3.peg.912"/>
<dbReference type="GO" id="GO:0016620">
    <property type="term" value="F:oxidoreductase activity, acting on the aldehyde or oxo group of donors, NAD or NADP as acceptor"/>
    <property type="evidence" value="ECO:0007669"/>
    <property type="project" value="InterPro"/>
</dbReference>
<proteinExistence type="inferred from homology"/>
<evidence type="ECO:0000259" key="6">
    <source>
        <dbReference type="SMART" id="SM00846"/>
    </source>
</evidence>
<feature type="active site" description="Nucleophile" evidence="4">
    <location>
        <position position="142"/>
    </location>
</feature>
<dbReference type="GO" id="GO:0051287">
    <property type="term" value="F:NAD binding"/>
    <property type="evidence" value="ECO:0007669"/>
    <property type="project" value="InterPro"/>
</dbReference>
<organism evidence="7 8">
    <name type="scientific">Candidatus Woesebacteria bacterium GW2011_GWA1_39_21b</name>
    <dbReference type="NCBI Taxonomy" id="1618551"/>
    <lineage>
        <taxon>Bacteria</taxon>
        <taxon>Candidatus Woeseibacteriota</taxon>
    </lineage>
</organism>
<dbReference type="PIRSF" id="PIRSF000149">
    <property type="entry name" value="GAP_DH"/>
    <property type="match status" value="1"/>
</dbReference>
<comment type="caution">
    <text evidence="7">The sequence shown here is derived from an EMBL/GenBank/DDBJ whole genome shotgun (WGS) entry which is preliminary data.</text>
</comment>
<dbReference type="Gene3D" id="3.30.360.10">
    <property type="entry name" value="Dihydrodipicolinate Reductase, domain 2"/>
    <property type="match status" value="1"/>
</dbReference>
<dbReference type="GO" id="GO:0008839">
    <property type="term" value="F:4-hydroxy-tetrahydrodipicolinate reductase"/>
    <property type="evidence" value="ECO:0007669"/>
    <property type="project" value="InterPro"/>
</dbReference>
<evidence type="ECO:0000256" key="1">
    <source>
        <dbReference type="ARBA" id="ARBA00022857"/>
    </source>
</evidence>
<dbReference type="Pfam" id="PF01113">
    <property type="entry name" value="DapB_N"/>
    <property type="match status" value="1"/>
</dbReference>
<dbReference type="SMART" id="SM00846">
    <property type="entry name" value="Gp_dh_N"/>
    <property type="match status" value="1"/>
</dbReference>
<gene>
    <name evidence="7" type="ORF">UT40_C0021G0043</name>
</gene>
<name>A0A0G0NKD3_9BACT</name>
<dbReference type="NCBIfam" id="NF003251">
    <property type="entry name" value="PRK04207.1"/>
    <property type="match status" value="1"/>
</dbReference>
<dbReference type="InterPro" id="IPR036291">
    <property type="entry name" value="NAD(P)-bd_dom_sf"/>
</dbReference>
<feature type="domain" description="Glyceraldehyde 3-phosphate dehydrogenase NAD(P) binding" evidence="6">
    <location>
        <begin position="4"/>
        <end position="142"/>
    </location>
</feature>
<dbReference type="CDD" id="cd02278">
    <property type="entry name" value="GAPDH_II_N"/>
    <property type="match status" value="1"/>
</dbReference>
<dbReference type="Proteomes" id="UP000034690">
    <property type="component" value="Unassembled WGS sequence"/>
</dbReference>
<keyword evidence="5" id="KW-0547">Nucleotide-binding</keyword>
<keyword evidence="1" id="KW-0521">NADP</keyword>
<evidence type="ECO:0000256" key="2">
    <source>
        <dbReference type="ARBA" id="ARBA00023002"/>
    </source>
</evidence>
<dbReference type="AlphaFoldDB" id="A0A0G0NKD3"/>
<evidence type="ECO:0000256" key="5">
    <source>
        <dbReference type="PIRSR" id="PIRSR000149-3"/>
    </source>
</evidence>
<dbReference type="InterPro" id="IPR020829">
    <property type="entry name" value="GlycerAld_3-P_DH_cat"/>
</dbReference>
<evidence type="ECO:0000256" key="3">
    <source>
        <dbReference type="ARBA" id="ARBA00023027"/>
    </source>
</evidence>
<dbReference type="HAMAP" id="MF_00559">
    <property type="entry name" value="G3P_dehdrog_arch"/>
    <property type="match status" value="1"/>
</dbReference>
<keyword evidence="3 5" id="KW-0520">NAD</keyword>
<dbReference type="GO" id="GO:0009089">
    <property type="term" value="P:lysine biosynthetic process via diaminopimelate"/>
    <property type="evidence" value="ECO:0007669"/>
    <property type="project" value="InterPro"/>
</dbReference>
<sequence length="344" mass="37556">MEKVKVGINGYGVIGKRIADAVALQDDMELVGVTARTPDYRLFAANKKGIKIFGVDSEACNRLMNSGVNCNGDFNHFINRVDVIIDATPAGIGKENKAKYDQAKVKSIYQGGEGHELTGFSFVAQVNYKDAVGKQSLRVVSCNTTAICRITYPFVSQGILERAYITLARRGTDPVDSHEQGPLGTVVLEDSIPSHQGPDAQTVIPNLNILSVAVAVPTTIGHLHMAFLRLNKEASKDEVVGILKSSPRVIAVNYKDGLTAENQLAELMRDLGRPRADMWEVAFWEDLLHVEGKDVAFYYQVHNEAIVIPENIDAIRAISGIEQDPQKSIQKTDKSLGIVSSFSS</sequence>
<dbReference type="SUPFAM" id="SSF55347">
    <property type="entry name" value="Glyceraldehyde-3-phosphate dehydrogenase-like, C-terminal domain"/>
    <property type="match status" value="1"/>
</dbReference>
<evidence type="ECO:0000256" key="4">
    <source>
        <dbReference type="PIRSR" id="PIRSR000149-1"/>
    </source>
</evidence>
<protein>
    <submittedName>
        <fullName evidence="7">Glyceraldehyde-3-phosphate dehydrogenase, type II</fullName>
    </submittedName>
</protein>
<dbReference type="Pfam" id="PF02800">
    <property type="entry name" value="Gp_dh_C"/>
    <property type="match status" value="1"/>
</dbReference>
<dbReference type="CDD" id="cd18127">
    <property type="entry name" value="GAPDH_II_C"/>
    <property type="match status" value="1"/>
</dbReference>
<dbReference type="SUPFAM" id="SSF51735">
    <property type="entry name" value="NAD(P)-binding Rossmann-fold domains"/>
    <property type="match status" value="1"/>
</dbReference>
<dbReference type="GO" id="GO:0050661">
    <property type="term" value="F:NADP binding"/>
    <property type="evidence" value="ECO:0007669"/>
    <property type="project" value="InterPro"/>
</dbReference>
<dbReference type="InterPro" id="IPR020831">
    <property type="entry name" value="GlycerAld/Erythrose_P_DH"/>
</dbReference>
<evidence type="ECO:0000313" key="8">
    <source>
        <dbReference type="Proteomes" id="UP000034690"/>
    </source>
</evidence>
<dbReference type="GO" id="GO:0005737">
    <property type="term" value="C:cytoplasm"/>
    <property type="evidence" value="ECO:0007669"/>
    <property type="project" value="InterPro"/>
</dbReference>
<dbReference type="EMBL" id="LBWQ01000021">
    <property type="protein sequence ID" value="KKR13261.1"/>
    <property type="molecule type" value="Genomic_DNA"/>
</dbReference>
<dbReference type="NCBIfam" id="TIGR01546">
    <property type="entry name" value="GAPDH-II_archae"/>
    <property type="match status" value="1"/>
</dbReference>
<accession>A0A0G0NKD3</accession>
<dbReference type="Gene3D" id="3.40.50.720">
    <property type="entry name" value="NAD(P)-binding Rossmann-like Domain"/>
    <property type="match status" value="1"/>
</dbReference>
<dbReference type="GO" id="GO:0006096">
    <property type="term" value="P:glycolytic process"/>
    <property type="evidence" value="ECO:0007669"/>
    <property type="project" value="InterPro"/>
</dbReference>
<evidence type="ECO:0000313" key="7">
    <source>
        <dbReference type="EMBL" id="KKR13261.1"/>
    </source>
</evidence>
<dbReference type="InterPro" id="IPR000846">
    <property type="entry name" value="DapB_N"/>
</dbReference>
<dbReference type="InterPro" id="IPR020828">
    <property type="entry name" value="GlycerAld_3-P_DH_NAD(P)-bd"/>
</dbReference>
<keyword evidence="2" id="KW-0560">Oxidoreductase</keyword>
<dbReference type="InterPro" id="IPR006436">
    <property type="entry name" value="Glyceraldehyde-3-P_DH_2_arc"/>
</dbReference>